<proteinExistence type="inferred from homology"/>
<dbReference type="PROSITE" id="PS50532">
    <property type="entry name" value="HTH_IS408"/>
    <property type="match status" value="1"/>
</dbReference>
<dbReference type="STRING" id="1765967.BW247_07325"/>
<evidence type="ECO:0000256" key="1">
    <source>
        <dbReference type="ARBA" id="ARBA00009277"/>
    </source>
</evidence>
<accession>A0A1P8UGH6</accession>
<dbReference type="EMBL" id="CP019434">
    <property type="protein sequence ID" value="APZ42925.1"/>
    <property type="molecule type" value="Genomic_DNA"/>
</dbReference>
<evidence type="ECO:0000259" key="4">
    <source>
        <dbReference type="PROSITE" id="PS50994"/>
    </source>
</evidence>
<dbReference type="SUPFAM" id="SSF53098">
    <property type="entry name" value="Ribonuclease H-like"/>
    <property type="match status" value="1"/>
</dbReference>
<dbReference type="InterPro" id="IPR001584">
    <property type="entry name" value="Integrase_cat-core"/>
</dbReference>
<dbReference type="OrthoDB" id="2065409at2"/>
<dbReference type="InterPro" id="IPR036397">
    <property type="entry name" value="RNaseH_sf"/>
</dbReference>
<feature type="domain" description="Integrase catalytic" evidence="4">
    <location>
        <begin position="122"/>
        <end position="321"/>
    </location>
</feature>
<dbReference type="GO" id="GO:0015074">
    <property type="term" value="P:DNA integration"/>
    <property type="evidence" value="ECO:0007669"/>
    <property type="project" value="InterPro"/>
</dbReference>
<protein>
    <submittedName>
        <fullName evidence="5">Transposase</fullName>
    </submittedName>
</protein>
<dbReference type="NCBIfam" id="NF033546">
    <property type="entry name" value="transpos_IS21"/>
    <property type="match status" value="1"/>
</dbReference>
<dbReference type="PROSITE" id="PS50994">
    <property type="entry name" value="INTEGRASE"/>
    <property type="match status" value="1"/>
</dbReference>
<dbReference type="Pfam" id="PF00665">
    <property type="entry name" value="rve"/>
    <property type="match status" value="1"/>
</dbReference>
<evidence type="ECO:0000256" key="2">
    <source>
        <dbReference type="SAM" id="MobiDB-lite"/>
    </source>
</evidence>
<reference evidence="5 6" key="1">
    <citation type="submission" date="2017-01" db="EMBL/GenBank/DDBJ databases">
        <title>Draft sequence of Acidihalobacter ferrooxidans strain DSM 14175 (strain V8).</title>
        <authorList>
            <person name="Khaleque H.N."/>
            <person name="Ramsay J.P."/>
            <person name="Murphy R.J.T."/>
            <person name="Kaksonen A.H."/>
            <person name="Boxall N.J."/>
            <person name="Watkin E.L.J."/>
        </authorList>
    </citation>
    <scope>NUCLEOTIDE SEQUENCE [LARGE SCALE GENOMIC DNA]</scope>
    <source>
        <strain evidence="5 6">V8</strain>
    </source>
</reference>
<feature type="region of interest" description="Disordered" evidence="2">
    <location>
        <begin position="476"/>
        <end position="501"/>
    </location>
</feature>
<dbReference type="KEGG" id="afy:BW247_07325"/>
<sequence length="501" mass="56148">MRKIHEVLRLKHDAGLSHAKIARAVGLSKGAVSKYISLTAAQGIGWPTALTEAQLEARLFPAAPRASERVEPDFAALHTELKRKGVTLQLLWSEYVAAAGDRAYRYSQYCQLYRDWRARQRRSMRQVHRAGEKTFFDYAGPTVPVIDPASGEIRRAQVFVAVLGASSYTYAEATWTQSLPDWIGSHRRALEFFGGSSALWVPDNLKSAVAQASRYDPTPNSTYAEMAQHYGAAILPARPYKPKDKAKVEVGVQLVERWILARLRHRRFFSLGELNAAIRTLLDALNHRPFQKQPHSRAELFEALDKPALKPLPAQAYEYAEWRVAKPGIDYHLAIGDKLYSVPHALVGHKLDVRLTAATVEVFHKGHRVAVHPRDIPGRHATIPDHMPKSHRAHAQWSPGRFLNWASDIGPSTHAVVRHQLHDRPHPEHGYRACLGLLSHARRYGKARLEAACRRALMIGAPTYRSITSILAKGLDQQTPHETDATPLPDHANVRGAGYYH</sequence>
<dbReference type="Proteomes" id="UP000243807">
    <property type="component" value="Chromosome"/>
</dbReference>
<evidence type="ECO:0000313" key="5">
    <source>
        <dbReference type="EMBL" id="APZ42925.1"/>
    </source>
</evidence>
<dbReference type="InterPro" id="IPR054353">
    <property type="entry name" value="IstA-like_C"/>
</dbReference>
<feature type="domain" description="HTH IS408-type" evidence="3">
    <location>
        <begin position="4"/>
        <end position="81"/>
    </location>
</feature>
<evidence type="ECO:0000259" key="3">
    <source>
        <dbReference type="PROSITE" id="PS50532"/>
    </source>
</evidence>
<name>A0A1P8UGH6_9GAMM</name>
<dbReference type="InterPro" id="IPR012337">
    <property type="entry name" value="RNaseH-like_sf"/>
</dbReference>
<dbReference type="Pfam" id="PF22483">
    <property type="entry name" value="Mu-transpos_C_2"/>
    <property type="match status" value="1"/>
</dbReference>
<organism evidence="5 6">
    <name type="scientific">Acidihalobacter ferrooxydans</name>
    <dbReference type="NCBI Taxonomy" id="1765967"/>
    <lineage>
        <taxon>Bacteria</taxon>
        <taxon>Pseudomonadati</taxon>
        <taxon>Pseudomonadota</taxon>
        <taxon>Gammaproteobacteria</taxon>
        <taxon>Chromatiales</taxon>
        <taxon>Ectothiorhodospiraceae</taxon>
        <taxon>Acidihalobacter</taxon>
    </lineage>
</organism>
<dbReference type="PANTHER" id="PTHR35004:SF8">
    <property type="entry name" value="TRANSPOSASE RV3428C-RELATED"/>
    <property type="match status" value="1"/>
</dbReference>
<dbReference type="Gene3D" id="3.30.420.10">
    <property type="entry name" value="Ribonuclease H-like superfamily/Ribonuclease H"/>
    <property type="match status" value="1"/>
</dbReference>
<gene>
    <name evidence="5" type="ORF">BW247_07325</name>
</gene>
<evidence type="ECO:0000313" key="6">
    <source>
        <dbReference type="Proteomes" id="UP000243807"/>
    </source>
</evidence>
<keyword evidence="6" id="KW-1185">Reference proteome</keyword>
<dbReference type="GO" id="GO:0003676">
    <property type="term" value="F:nucleic acid binding"/>
    <property type="evidence" value="ECO:0007669"/>
    <property type="project" value="InterPro"/>
</dbReference>
<dbReference type="PANTHER" id="PTHR35004">
    <property type="entry name" value="TRANSPOSASE RV3428C-RELATED"/>
    <property type="match status" value="1"/>
</dbReference>
<comment type="similarity">
    <text evidence="1">Belongs to the transposase IS21/IS408/IS1162 family.</text>
</comment>
<dbReference type="AlphaFoldDB" id="A0A1P8UGH6"/>
<dbReference type="InterPro" id="IPR017895">
    <property type="entry name" value="HTH_IS408/IS1162_type"/>
</dbReference>